<dbReference type="InterPro" id="IPR001576">
    <property type="entry name" value="Phosphoglycerate_kinase"/>
</dbReference>
<dbReference type="Gene3D" id="3.40.50.1260">
    <property type="entry name" value="Phosphoglycerate kinase, N-terminal domain"/>
    <property type="match status" value="4"/>
</dbReference>
<dbReference type="PANTHER" id="PTHR11406">
    <property type="entry name" value="PHOSPHOGLYCERATE KINASE"/>
    <property type="match status" value="1"/>
</dbReference>
<keyword evidence="6" id="KW-0067">ATP-binding</keyword>
<dbReference type="Pfam" id="PF00162">
    <property type="entry name" value="PGK"/>
    <property type="match status" value="3"/>
</dbReference>
<reference evidence="7 8" key="1">
    <citation type="journal article" date="2016" name="Nat. Commun.">
        <title>Thousands of microbial genomes shed light on interconnected biogeochemical processes in an aquifer system.</title>
        <authorList>
            <person name="Anantharaman K."/>
            <person name="Brown C.T."/>
            <person name="Hug L.A."/>
            <person name="Sharon I."/>
            <person name="Castelle C.J."/>
            <person name="Probst A.J."/>
            <person name="Thomas B.C."/>
            <person name="Singh A."/>
            <person name="Wilkins M.J."/>
            <person name="Karaoz U."/>
            <person name="Brodie E.L."/>
            <person name="Williams K.H."/>
            <person name="Hubbard S.S."/>
            <person name="Banfield J.F."/>
        </authorList>
    </citation>
    <scope>NUCLEOTIDE SEQUENCE [LARGE SCALE GENOMIC DNA]</scope>
</reference>
<comment type="catalytic activity">
    <reaction evidence="1">
        <text>(2R)-3-phosphoglycerate + ATP = (2R)-3-phospho-glyceroyl phosphate + ADP</text>
        <dbReference type="Rhea" id="RHEA:14801"/>
        <dbReference type="ChEBI" id="CHEBI:30616"/>
        <dbReference type="ChEBI" id="CHEBI:57604"/>
        <dbReference type="ChEBI" id="CHEBI:58272"/>
        <dbReference type="ChEBI" id="CHEBI:456216"/>
        <dbReference type="EC" id="2.7.2.3"/>
    </reaction>
</comment>
<dbReference type="GO" id="GO:0043531">
    <property type="term" value="F:ADP binding"/>
    <property type="evidence" value="ECO:0007669"/>
    <property type="project" value="TreeGrafter"/>
</dbReference>
<evidence type="ECO:0000256" key="5">
    <source>
        <dbReference type="ARBA" id="ARBA00022777"/>
    </source>
</evidence>
<dbReference type="AlphaFoldDB" id="A0A1F8C005"/>
<proteinExistence type="predicted"/>
<dbReference type="InterPro" id="IPR036043">
    <property type="entry name" value="Phosphoglycerate_kinase_sf"/>
</dbReference>
<dbReference type="SUPFAM" id="SSF53748">
    <property type="entry name" value="Phosphoglycerate kinase"/>
    <property type="match status" value="1"/>
</dbReference>
<sequence length="316" mass="34931">MDLPRLENININGKRVLVRGDLDTDRFELTDYRLKSMVPTLDYLKEHGANIILMGHRGRPEGKVDEKLSLKPFGKVFEKWRVEILENLRFDPREEENDESFARELAAKGDVYVNEAFSTSHREHTSFVGVPKFLPHAAGLHFTKEVENLSRVLENPKKPVVAIISGVKQDKLTYIDGVKKFADKILIGGRLPEYIHDASPLRKDEKLVVGSLIVDKEDISMSTVEKFEAEIAKAGTVVVSGPVGKFEDAGHQQGTKRVFEAVVNSSAFKVAGGGETQEALAMLGLEEHIDWISVGGGAMLQFLASGTLPGIQALVN</sequence>
<evidence type="ECO:0000256" key="4">
    <source>
        <dbReference type="ARBA" id="ARBA00022741"/>
    </source>
</evidence>
<dbReference type="InterPro" id="IPR015824">
    <property type="entry name" value="Phosphoglycerate_kinase_N"/>
</dbReference>
<dbReference type="Proteomes" id="UP000178429">
    <property type="component" value="Unassembled WGS sequence"/>
</dbReference>
<dbReference type="GO" id="GO:0004618">
    <property type="term" value="F:phosphoglycerate kinase activity"/>
    <property type="evidence" value="ECO:0007669"/>
    <property type="project" value="UniProtKB-EC"/>
</dbReference>
<name>A0A1F8C005_9BACT</name>
<keyword evidence="3" id="KW-0808">Transferase</keyword>
<dbReference type="STRING" id="1802525.A2975_00965"/>
<organism evidence="7 8">
    <name type="scientific">Candidatus Woesebacteria bacterium RIFCSPLOWO2_01_FULL_44_14</name>
    <dbReference type="NCBI Taxonomy" id="1802525"/>
    <lineage>
        <taxon>Bacteria</taxon>
        <taxon>Candidatus Woeseibacteriota</taxon>
    </lineage>
</organism>
<evidence type="ECO:0000256" key="3">
    <source>
        <dbReference type="ARBA" id="ARBA00022679"/>
    </source>
</evidence>
<evidence type="ECO:0000313" key="8">
    <source>
        <dbReference type="Proteomes" id="UP000178429"/>
    </source>
</evidence>
<dbReference type="EC" id="2.7.2.3" evidence="2"/>
<dbReference type="GO" id="GO:0005524">
    <property type="term" value="F:ATP binding"/>
    <property type="evidence" value="ECO:0007669"/>
    <property type="project" value="UniProtKB-KW"/>
</dbReference>
<comment type="caution">
    <text evidence="7">The sequence shown here is derived from an EMBL/GenBank/DDBJ whole genome shotgun (WGS) entry which is preliminary data.</text>
</comment>
<evidence type="ECO:0000313" key="7">
    <source>
        <dbReference type="EMBL" id="OGM69666.1"/>
    </source>
</evidence>
<gene>
    <name evidence="7" type="ORF">A2975_00965</name>
</gene>
<accession>A0A1F8C005</accession>
<evidence type="ECO:0000256" key="6">
    <source>
        <dbReference type="ARBA" id="ARBA00022840"/>
    </source>
</evidence>
<evidence type="ECO:0000256" key="2">
    <source>
        <dbReference type="ARBA" id="ARBA00013061"/>
    </source>
</evidence>
<dbReference type="EMBL" id="MGHL01000010">
    <property type="protein sequence ID" value="OGM69666.1"/>
    <property type="molecule type" value="Genomic_DNA"/>
</dbReference>
<dbReference type="GO" id="GO:0006096">
    <property type="term" value="P:glycolytic process"/>
    <property type="evidence" value="ECO:0007669"/>
    <property type="project" value="InterPro"/>
</dbReference>
<keyword evidence="5" id="KW-0418">Kinase</keyword>
<evidence type="ECO:0000256" key="1">
    <source>
        <dbReference type="ARBA" id="ARBA00000642"/>
    </source>
</evidence>
<dbReference type="PANTHER" id="PTHR11406:SF23">
    <property type="entry name" value="PHOSPHOGLYCERATE KINASE 1, CHLOROPLASTIC-RELATED"/>
    <property type="match status" value="1"/>
</dbReference>
<keyword evidence="4" id="KW-0547">Nucleotide-binding</keyword>
<dbReference type="GO" id="GO:0006094">
    <property type="term" value="P:gluconeogenesis"/>
    <property type="evidence" value="ECO:0007669"/>
    <property type="project" value="TreeGrafter"/>
</dbReference>
<dbReference type="GO" id="GO:0005829">
    <property type="term" value="C:cytosol"/>
    <property type="evidence" value="ECO:0007669"/>
    <property type="project" value="TreeGrafter"/>
</dbReference>
<protein>
    <recommendedName>
        <fullName evidence="2">phosphoglycerate kinase</fullName>
        <ecNumber evidence="2">2.7.2.3</ecNumber>
    </recommendedName>
</protein>